<name>A0A9D9NND5_9BACT</name>
<comment type="caution">
    <text evidence="2">The sequence shown here is derived from an EMBL/GenBank/DDBJ whole genome shotgun (WGS) entry which is preliminary data.</text>
</comment>
<gene>
    <name evidence="2" type="ORF">IAB80_11275</name>
</gene>
<protein>
    <submittedName>
        <fullName evidence="2">Helix-turn-helix transcriptional regulator</fullName>
    </submittedName>
</protein>
<organism evidence="2 3">
    <name type="scientific">Candidatus Cryptobacteroides excrementipullorum</name>
    <dbReference type="NCBI Taxonomy" id="2840761"/>
    <lineage>
        <taxon>Bacteria</taxon>
        <taxon>Pseudomonadati</taxon>
        <taxon>Bacteroidota</taxon>
        <taxon>Bacteroidia</taxon>
        <taxon>Bacteroidales</taxon>
        <taxon>Candidatus Cryptobacteroides</taxon>
    </lineage>
</organism>
<proteinExistence type="predicted"/>
<dbReference type="SMART" id="SM00530">
    <property type="entry name" value="HTH_XRE"/>
    <property type="match status" value="1"/>
</dbReference>
<sequence length="161" mass="18258">MNRRLQQFLDAENITQAQFAARINVAPASISHIIAGRNKPGFDFMQNTMKAFPELNIEWLINGQGKMYRQPAQSTVPQQPQDTAPVTGTLFMDENVLRDMPVTVEPLRESDKSDVPHDVAANIGIPEREIPLSDILKKSERQRKATKIVVFYDDGTFQEFQ</sequence>
<evidence type="ECO:0000313" key="3">
    <source>
        <dbReference type="Proteomes" id="UP000823771"/>
    </source>
</evidence>
<dbReference type="AlphaFoldDB" id="A0A9D9NND5"/>
<dbReference type="InterPro" id="IPR001387">
    <property type="entry name" value="Cro/C1-type_HTH"/>
</dbReference>
<dbReference type="SUPFAM" id="SSF47413">
    <property type="entry name" value="lambda repressor-like DNA-binding domains"/>
    <property type="match status" value="1"/>
</dbReference>
<dbReference type="CDD" id="cd00093">
    <property type="entry name" value="HTH_XRE"/>
    <property type="match status" value="1"/>
</dbReference>
<dbReference type="PROSITE" id="PS50943">
    <property type="entry name" value="HTH_CROC1"/>
    <property type="match status" value="1"/>
</dbReference>
<dbReference type="Proteomes" id="UP000823771">
    <property type="component" value="Unassembled WGS sequence"/>
</dbReference>
<evidence type="ECO:0000313" key="2">
    <source>
        <dbReference type="EMBL" id="MBO8479448.1"/>
    </source>
</evidence>
<dbReference type="GO" id="GO:0003677">
    <property type="term" value="F:DNA binding"/>
    <property type="evidence" value="ECO:0007669"/>
    <property type="project" value="InterPro"/>
</dbReference>
<dbReference type="EMBL" id="JADILZ010000110">
    <property type="protein sequence ID" value="MBO8479448.1"/>
    <property type="molecule type" value="Genomic_DNA"/>
</dbReference>
<reference evidence="2" key="2">
    <citation type="journal article" date="2021" name="PeerJ">
        <title>Extensive microbial diversity within the chicken gut microbiome revealed by metagenomics and culture.</title>
        <authorList>
            <person name="Gilroy R."/>
            <person name="Ravi A."/>
            <person name="Getino M."/>
            <person name="Pursley I."/>
            <person name="Horton D.L."/>
            <person name="Alikhan N.F."/>
            <person name="Baker D."/>
            <person name="Gharbi K."/>
            <person name="Hall N."/>
            <person name="Watson M."/>
            <person name="Adriaenssens E.M."/>
            <person name="Foster-Nyarko E."/>
            <person name="Jarju S."/>
            <person name="Secka A."/>
            <person name="Antonio M."/>
            <person name="Oren A."/>
            <person name="Chaudhuri R.R."/>
            <person name="La Ragione R."/>
            <person name="Hildebrand F."/>
            <person name="Pallen M.J."/>
        </authorList>
    </citation>
    <scope>NUCLEOTIDE SEQUENCE</scope>
    <source>
        <strain evidence="2">2478</strain>
    </source>
</reference>
<dbReference type="Pfam" id="PF01381">
    <property type="entry name" value="HTH_3"/>
    <property type="match status" value="1"/>
</dbReference>
<accession>A0A9D9NND5</accession>
<dbReference type="InterPro" id="IPR010982">
    <property type="entry name" value="Lambda_DNA-bd_dom_sf"/>
</dbReference>
<reference evidence="2" key="1">
    <citation type="submission" date="2020-10" db="EMBL/GenBank/DDBJ databases">
        <authorList>
            <person name="Gilroy R."/>
        </authorList>
    </citation>
    <scope>NUCLEOTIDE SEQUENCE</scope>
    <source>
        <strain evidence="2">2478</strain>
    </source>
</reference>
<evidence type="ECO:0000259" key="1">
    <source>
        <dbReference type="PROSITE" id="PS50943"/>
    </source>
</evidence>
<feature type="domain" description="HTH cro/C1-type" evidence="1">
    <location>
        <begin position="5"/>
        <end position="60"/>
    </location>
</feature>
<dbReference type="Gene3D" id="1.10.260.40">
    <property type="entry name" value="lambda repressor-like DNA-binding domains"/>
    <property type="match status" value="1"/>
</dbReference>